<keyword evidence="3 6" id="KW-1133">Transmembrane helix</keyword>
<feature type="region of interest" description="Disordered" evidence="5">
    <location>
        <begin position="386"/>
        <end position="463"/>
    </location>
</feature>
<accession>A0A136ITB4</accession>
<dbReference type="PANTHER" id="PTHR12911:SF8">
    <property type="entry name" value="KLAROID PROTEIN-RELATED"/>
    <property type="match status" value="1"/>
</dbReference>
<keyword evidence="9" id="KW-1185">Reference proteome</keyword>
<evidence type="ECO:0000313" key="9">
    <source>
        <dbReference type="Proteomes" id="UP000070501"/>
    </source>
</evidence>
<dbReference type="InParanoid" id="A0A136ITB4"/>
<feature type="compositionally biased region" description="Polar residues" evidence="5">
    <location>
        <begin position="179"/>
        <end position="192"/>
    </location>
</feature>
<feature type="region of interest" description="Disordered" evidence="5">
    <location>
        <begin position="292"/>
        <end position="321"/>
    </location>
</feature>
<name>A0A136ITB4_9PEZI</name>
<feature type="region of interest" description="Disordered" evidence="5">
    <location>
        <begin position="1"/>
        <end position="78"/>
    </location>
</feature>
<dbReference type="Proteomes" id="UP000070501">
    <property type="component" value="Unassembled WGS sequence"/>
</dbReference>
<dbReference type="GO" id="GO:0034993">
    <property type="term" value="C:meiotic nuclear membrane microtubule tethering complex"/>
    <property type="evidence" value="ECO:0007669"/>
    <property type="project" value="TreeGrafter"/>
</dbReference>
<feature type="compositionally biased region" description="Low complexity" evidence="5">
    <location>
        <begin position="1"/>
        <end position="16"/>
    </location>
</feature>
<evidence type="ECO:0000256" key="6">
    <source>
        <dbReference type="SAM" id="Phobius"/>
    </source>
</evidence>
<dbReference type="STRING" id="196109.A0A136ITB4"/>
<dbReference type="PANTHER" id="PTHR12911">
    <property type="entry name" value="SAD1/UNC-84-LIKE PROTEIN-RELATED"/>
    <property type="match status" value="1"/>
</dbReference>
<dbReference type="AlphaFoldDB" id="A0A136ITB4"/>
<evidence type="ECO:0000256" key="5">
    <source>
        <dbReference type="SAM" id="MobiDB-lite"/>
    </source>
</evidence>
<dbReference type="InterPro" id="IPR012919">
    <property type="entry name" value="SUN_dom"/>
</dbReference>
<keyword evidence="4 6" id="KW-0472">Membrane</keyword>
<proteinExistence type="predicted"/>
<dbReference type="InterPro" id="IPR045119">
    <property type="entry name" value="SUN1-5"/>
</dbReference>
<feature type="compositionally biased region" description="Basic and acidic residues" evidence="5">
    <location>
        <begin position="140"/>
        <end position="149"/>
    </location>
</feature>
<comment type="subcellular location">
    <subcellularLocation>
        <location evidence="1">Membrane</location>
    </subcellularLocation>
</comment>
<evidence type="ECO:0000259" key="7">
    <source>
        <dbReference type="PROSITE" id="PS51469"/>
    </source>
</evidence>
<feature type="region of interest" description="Disordered" evidence="5">
    <location>
        <begin position="140"/>
        <end position="221"/>
    </location>
</feature>
<evidence type="ECO:0000256" key="1">
    <source>
        <dbReference type="ARBA" id="ARBA00004370"/>
    </source>
</evidence>
<feature type="region of interest" description="Disordered" evidence="5">
    <location>
        <begin position="95"/>
        <end position="118"/>
    </location>
</feature>
<dbReference type="PROSITE" id="PS51469">
    <property type="entry name" value="SUN"/>
    <property type="match status" value="1"/>
</dbReference>
<feature type="transmembrane region" description="Helical" evidence="6">
    <location>
        <begin position="480"/>
        <end position="504"/>
    </location>
</feature>
<keyword evidence="2 6" id="KW-0812">Transmembrane</keyword>
<evidence type="ECO:0000256" key="2">
    <source>
        <dbReference type="ARBA" id="ARBA00022692"/>
    </source>
</evidence>
<feature type="compositionally biased region" description="Basic residues" evidence="5">
    <location>
        <begin position="44"/>
        <end position="53"/>
    </location>
</feature>
<evidence type="ECO:0000256" key="3">
    <source>
        <dbReference type="ARBA" id="ARBA00022989"/>
    </source>
</evidence>
<feature type="region of interest" description="Disordered" evidence="5">
    <location>
        <begin position="1017"/>
        <end position="1038"/>
    </location>
</feature>
<feature type="domain" description="SUN" evidence="7">
    <location>
        <begin position="794"/>
        <end position="1007"/>
    </location>
</feature>
<dbReference type="OrthoDB" id="342281at2759"/>
<feature type="compositionally biased region" description="Polar residues" evidence="5">
    <location>
        <begin position="302"/>
        <end position="315"/>
    </location>
</feature>
<feature type="compositionally biased region" description="Acidic residues" evidence="5">
    <location>
        <begin position="150"/>
        <end position="178"/>
    </location>
</feature>
<gene>
    <name evidence="8" type="ORF">Micbo1qcDRAFT_166765</name>
</gene>
<evidence type="ECO:0000256" key="4">
    <source>
        <dbReference type="ARBA" id="ARBA00023136"/>
    </source>
</evidence>
<dbReference type="Pfam" id="PF07738">
    <property type="entry name" value="Sad1_UNC"/>
    <property type="match status" value="1"/>
</dbReference>
<protein>
    <recommendedName>
        <fullName evidence="7">SUN domain-containing protein</fullName>
    </recommendedName>
</protein>
<evidence type="ECO:0000313" key="8">
    <source>
        <dbReference type="EMBL" id="KXJ88117.1"/>
    </source>
</evidence>
<sequence length="1038" mass="114707">MSTRRTTRALSARLPTPAAGGVQGSPPESPYDFATTPRQNASMRTRRSTTRRARSPDAVQHVVLREPKGADTPDMQARFDNSYGNNSFIGLESASKRRGAGVRIGFDDEDEEDRRFQEQLRGKPGKYIGQANLNEAIDETRKEAARETEPVEEVVQDNAEGDQELSDPLMLDEPEEQDAQGQSSPQNENHLQGQMLPPTLPASLMQKAPESPTRLDSSRSFNHESGLFEDATLHTPVKEPTKNAAPVKELNTGLSPRNWLPNAFSRSTLPFVRSSLRKTTASLRHNAALLSRPAVNTERPEAQTTAVETTDSNKPAPSESRLADDELRQVMAIVLRQRGQSVEPASAYHPLDDLSLDETEEVITYMTQTGRSRPAARRLCKTLPKQADHLMPPSEKSAPPHQSQEPQAVRPDTTAHLRTPVEKEGMEGQSRASTGRRSPVSLGEVPRRRSRSRGPTPMSPSVPSFADRVLQQYATWSGRLASLLSVLGVFLVVGLVSSMVLMFLQAAVAPTDPELSTFTNFKHSIAEVLPSPVQQALYDGDLSPIWSRIRQHDSKISQLLSDDTSIRKTIESLKSKLPDKIYITTNKAGKPEITQDFWHALRDKIKADDIIVTFENAKHSSPEISDTLWRAVKSRLDADEVFRSIQSQEGSGITQEDLVKVVDNKLSKSWEGWQERNDAALRDLLADTVKGTAMQRDDFIGMLEKEVSVYKQEIQREIVAINSRLAAFQQDFDKLGTQAPPNGMTRREVQSMIAATIDNLMSQGGLDAIASGQIRGHATSELYNQVNFFSQGSGAVIDPGLTSKAWTPPASSFKSKKYMDRDGYKPQPASTVLKSWADENECFCAAPLPDGRHLDSNAAGTTASNPAQNLISVLLSRDIVPQHLVVEHILPGATLNPGATPRTIEVWAYVEEMNLRQEVEVFSRTQFPNTPVEHVLNEGFQKIGHFTYDQNAALGGGSDNAGMQVFKISDELSRMGAVTNHVVVRALDNYGADHTCFYRLRLYGEMPGQGTRAFWADDSVDSGSESWEQEPTKKGWFS</sequence>
<reference evidence="9" key="1">
    <citation type="submission" date="2016-02" db="EMBL/GenBank/DDBJ databases">
        <title>Draft genome sequence of Microdochium bolleyi, a fungal endophyte of beachgrass.</title>
        <authorList>
            <consortium name="DOE Joint Genome Institute"/>
            <person name="David A.S."/>
            <person name="May G."/>
            <person name="Haridas S."/>
            <person name="Lim J."/>
            <person name="Wang M."/>
            <person name="Labutti K."/>
            <person name="Lipzen A."/>
            <person name="Barry K."/>
            <person name="Grigoriev I.V."/>
        </authorList>
    </citation>
    <scope>NUCLEOTIDE SEQUENCE [LARGE SCALE GENOMIC DNA]</scope>
    <source>
        <strain evidence="9">J235TASD1</strain>
    </source>
</reference>
<dbReference type="EMBL" id="KQ964259">
    <property type="protein sequence ID" value="KXJ88117.1"/>
    <property type="molecule type" value="Genomic_DNA"/>
</dbReference>
<organism evidence="8 9">
    <name type="scientific">Microdochium bolleyi</name>
    <dbReference type="NCBI Taxonomy" id="196109"/>
    <lineage>
        <taxon>Eukaryota</taxon>
        <taxon>Fungi</taxon>
        <taxon>Dikarya</taxon>
        <taxon>Ascomycota</taxon>
        <taxon>Pezizomycotina</taxon>
        <taxon>Sordariomycetes</taxon>
        <taxon>Xylariomycetidae</taxon>
        <taxon>Xylariales</taxon>
        <taxon>Microdochiaceae</taxon>
        <taxon>Microdochium</taxon>
    </lineage>
</organism>
<dbReference type="Gene3D" id="2.60.120.260">
    <property type="entry name" value="Galactose-binding domain-like"/>
    <property type="match status" value="1"/>
</dbReference>
<dbReference type="GO" id="GO:0043495">
    <property type="term" value="F:protein-membrane adaptor activity"/>
    <property type="evidence" value="ECO:0007669"/>
    <property type="project" value="TreeGrafter"/>
</dbReference>
<feature type="compositionally biased region" description="Basic and acidic residues" evidence="5">
    <location>
        <begin position="413"/>
        <end position="426"/>
    </location>
</feature>